<evidence type="ECO:0000313" key="3">
    <source>
        <dbReference type="Proteomes" id="UP000241222"/>
    </source>
</evidence>
<protein>
    <recommendedName>
        <fullName evidence="4">Lipoprotein</fullName>
    </recommendedName>
</protein>
<evidence type="ECO:0000256" key="1">
    <source>
        <dbReference type="SAM" id="SignalP"/>
    </source>
</evidence>
<sequence length="96" mass="10817">MKIRLISIVSALFLSGCSLFVSESYFGDSWTGHHIDELVKQWGEPNQMKSEEGGVIEVEYKIFSDSCTYIFITDEQGIISSYKYESTFLGTCKPIG</sequence>
<accession>A0A2T3J4Y8</accession>
<keyword evidence="1" id="KW-0732">Signal</keyword>
<organism evidence="2 3">
    <name type="scientific">Photobacterium lutimaris</name>
    <dbReference type="NCBI Taxonomy" id="388278"/>
    <lineage>
        <taxon>Bacteria</taxon>
        <taxon>Pseudomonadati</taxon>
        <taxon>Pseudomonadota</taxon>
        <taxon>Gammaproteobacteria</taxon>
        <taxon>Vibrionales</taxon>
        <taxon>Vibrionaceae</taxon>
        <taxon>Photobacterium</taxon>
    </lineage>
</organism>
<name>A0A2T3J4Y8_9GAMM</name>
<evidence type="ECO:0000313" key="2">
    <source>
        <dbReference type="EMBL" id="PSU36343.1"/>
    </source>
</evidence>
<reference evidence="2 3" key="1">
    <citation type="submission" date="2018-03" db="EMBL/GenBank/DDBJ databases">
        <title>Whole genome sequencing of Histamine producing bacteria.</title>
        <authorList>
            <person name="Butler K."/>
        </authorList>
    </citation>
    <scope>NUCLEOTIDE SEQUENCE [LARGE SCALE GENOMIC DNA]</scope>
    <source>
        <strain evidence="2 3">JCM 13586</strain>
    </source>
</reference>
<evidence type="ECO:0008006" key="4">
    <source>
        <dbReference type="Google" id="ProtNLM"/>
    </source>
</evidence>
<dbReference type="Proteomes" id="UP000241222">
    <property type="component" value="Unassembled WGS sequence"/>
</dbReference>
<dbReference type="PROSITE" id="PS51257">
    <property type="entry name" value="PROKAR_LIPOPROTEIN"/>
    <property type="match status" value="1"/>
</dbReference>
<keyword evidence="3" id="KW-1185">Reference proteome</keyword>
<feature type="chain" id="PRO_5015569456" description="Lipoprotein" evidence="1">
    <location>
        <begin position="21"/>
        <end position="96"/>
    </location>
</feature>
<gene>
    <name evidence="2" type="ORF">C9I99_04945</name>
</gene>
<proteinExistence type="predicted"/>
<feature type="signal peptide" evidence="1">
    <location>
        <begin position="1"/>
        <end position="20"/>
    </location>
</feature>
<comment type="caution">
    <text evidence="2">The sequence shown here is derived from an EMBL/GenBank/DDBJ whole genome shotgun (WGS) entry which is preliminary data.</text>
</comment>
<dbReference type="EMBL" id="PYMH01000001">
    <property type="protein sequence ID" value="PSU36343.1"/>
    <property type="molecule type" value="Genomic_DNA"/>
</dbReference>
<dbReference type="AlphaFoldDB" id="A0A2T3J4Y8"/>